<dbReference type="Proteomes" id="UP000046090">
    <property type="component" value="Unassembled WGS sequence"/>
</dbReference>
<accession>A0A0K2XWZ8</accession>
<dbReference type="GeneID" id="76197892"/>
<keyword evidence="2" id="KW-1185">Reference proteome</keyword>
<protein>
    <submittedName>
        <fullName evidence="1">Uncharacterized protein</fullName>
    </submittedName>
</protein>
<organism evidence="1 2">
    <name type="scientific">Helicobacter heilmannii</name>
    <dbReference type="NCBI Taxonomy" id="35817"/>
    <lineage>
        <taxon>Bacteria</taxon>
        <taxon>Pseudomonadati</taxon>
        <taxon>Campylobacterota</taxon>
        <taxon>Epsilonproteobacteria</taxon>
        <taxon>Campylobacterales</taxon>
        <taxon>Helicobacteraceae</taxon>
        <taxon>Helicobacter</taxon>
    </lineage>
</organism>
<dbReference type="STRING" id="1216962.BN341_10450"/>
<dbReference type="RefSeq" id="WP_015106814.1">
    <property type="nucleotide sequence ID" value="NZ_AP026684.1"/>
</dbReference>
<dbReference type="InterPro" id="IPR029044">
    <property type="entry name" value="Nucleotide-diphossugar_trans"/>
</dbReference>
<dbReference type="Gene3D" id="3.90.550.10">
    <property type="entry name" value="Spore Coat Polysaccharide Biosynthesis Protein SpsA, Chain A"/>
    <property type="match status" value="1"/>
</dbReference>
<name>A0A0K2XWZ8_HELHE</name>
<reference evidence="2" key="1">
    <citation type="submission" date="2014-12" db="EMBL/GenBank/DDBJ databases">
        <authorList>
            <person name="Smet A."/>
        </authorList>
    </citation>
    <scope>NUCLEOTIDE SEQUENCE [LARGE SCALE GENOMIC DNA]</scope>
</reference>
<proteinExistence type="predicted"/>
<evidence type="ECO:0000313" key="2">
    <source>
        <dbReference type="Proteomes" id="UP000046090"/>
    </source>
</evidence>
<evidence type="ECO:0000313" key="1">
    <source>
        <dbReference type="EMBL" id="CRI34607.1"/>
    </source>
</evidence>
<dbReference type="AlphaFoldDB" id="A0A0K2XWZ8"/>
<dbReference type="EMBL" id="CDMK01000002">
    <property type="protein sequence ID" value="CRI34607.1"/>
    <property type="molecule type" value="Genomic_DNA"/>
</dbReference>
<sequence>MCPFLRSKEASSHSAPTISGFLEGLANHQKLDLSFDFVAVLQPTSPLRDARDI</sequence>
<gene>
    <name evidence="1" type="ORF">HHE01_04080</name>
</gene>